<organism evidence="2 3">
    <name type="scientific">Mycolicibacterium tokaiense</name>
    <dbReference type="NCBI Taxonomy" id="39695"/>
    <lineage>
        <taxon>Bacteria</taxon>
        <taxon>Bacillati</taxon>
        <taxon>Actinomycetota</taxon>
        <taxon>Actinomycetes</taxon>
        <taxon>Mycobacteriales</taxon>
        <taxon>Mycobacteriaceae</taxon>
        <taxon>Mycolicibacterium</taxon>
    </lineage>
</organism>
<dbReference type="EMBL" id="UGQT01000001">
    <property type="protein sequence ID" value="STZ60484.1"/>
    <property type="molecule type" value="Genomic_DNA"/>
</dbReference>
<dbReference type="AlphaFoldDB" id="A0A378TIW1"/>
<proteinExistence type="predicted"/>
<dbReference type="GO" id="GO:0016491">
    <property type="term" value="F:oxidoreductase activity"/>
    <property type="evidence" value="ECO:0007669"/>
    <property type="project" value="UniProtKB-KW"/>
</dbReference>
<dbReference type="InterPro" id="IPR016040">
    <property type="entry name" value="NAD(P)-bd_dom"/>
</dbReference>
<name>A0A378TIW1_9MYCO</name>
<dbReference type="Proteomes" id="UP000254978">
    <property type="component" value="Unassembled WGS sequence"/>
</dbReference>
<dbReference type="RefSeq" id="WP_115279635.1">
    <property type="nucleotide sequence ID" value="NZ_AP022600.1"/>
</dbReference>
<evidence type="ECO:0000259" key="1">
    <source>
        <dbReference type="Pfam" id="PF13460"/>
    </source>
</evidence>
<dbReference type="InterPro" id="IPR051604">
    <property type="entry name" value="Ergot_Alk_Oxidoreductase"/>
</dbReference>
<dbReference type="PANTHER" id="PTHR43162:SF1">
    <property type="entry name" value="PRESTALK A DIFFERENTIATION PROTEIN A"/>
    <property type="match status" value="1"/>
</dbReference>
<dbReference type="EC" id="1.7.-.-" evidence="2"/>
<dbReference type="Gene3D" id="3.40.50.720">
    <property type="entry name" value="NAD(P)-binding Rossmann-like Domain"/>
    <property type="match status" value="1"/>
</dbReference>
<dbReference type="OrthoDB" id="3510772at2"/>
<keyword evidence="2" id="KW-0560">Oxidoreductase</keyword>
<reference evidence="2 3" key="1">
    <citation type="submission" date="2018-06" db="EMBL/GenBank/DDBJ databases">
        <authorList>
            <consortium name="Pathogen Informatics"/>
            <person name="Doyle S."/>
        </authorList>
    </citation>
    <scope>NUCLEOTIDE SEQUENCE [LARGE SCALE GENOMIC DNA]</scope>
    <source>
        <strain evidence="2 3">NCTC10821</strain>
    </source>
</reference>
<accession>A0A378TIW1</accession>
<gene>
    <name evidence="2" type="primary">azoB_3</name>
    <name evidence="2" type="ORF">NCTC10821_04024</name>
</gene>
<evidence type="ECO:0000313" key="3">
    <source>
        <dbReference type="Proteomes" id="UP000254978"/>
    </source>
</evidence>
<dbReference type="PANTHER" id="PTHR43162">
    <property type="match status" value="1"/>
</dbReference>
<keyword evidence="3" id="KW-1185">Reference proteome</keyword>
<feature type="domain" description="NAD(P)-binding" evidence="1">
    <location>
        <begin position="9"/>
        <end position="181"/>
    </location>
</feature>
<evidence type="ECO:0000313" key="2">
    <source>
        <dbReference type="EMBL" id="STZ60484.1"/>
    </source>
</evidence>
<protein>
    <submittedName>
        <fullName evidence="2">Putative nucleoside-diphosphate sugar epimerase</fullName>
        <ecNumber evidence="2">1.7.-.-</ecNumber>
    </submittedName>
</protein>
<dbReference type="Pfam" id="PF13460">
    <property type="entry name" value="NAD_binding_10"/>
    <property type="match status" value="1"/>
</dbReference>
<dbReference type="SUPFAM" id="SSF51735">
    <property type="entry name" value="NAD(P)-binding Rossmann-fold domains"/>
    <property type="match status" value="1"/>
</dbReference>
<sequence>MTTRVLITGATGGVGSSIIEQLRDTGIQVRATCRRPESRRWPQLDMVPGDLDQPHTMRPALEGVEAVFLYSFAQPDSLPALVEEIKHAGVAKVVVLSTIDTTRDEPFVEYNKQRHLAVENAVIDGGFTTVCLRPGAFARNAIRFWANQIRQRRVVGLPFPESHQAPIADEDIAAVAVRALTTSQLDGDRIVLTGPESLTMRTQVGLISEAIGMAIEIDVLSEARARALYGQMLPPAYLDLLMGQWAFEVNEDAVVTPAVGEITGRAPIAFRDWAARHRDAFRR</sequence>
<dbReference type="InterPro" id="IPR036291">
    <property type="entry name" value="NAD(P)-bd_dom_sf"/>
</dbReference>